<protein>
    <recommendedName>
        <fullName evidence="6">Aggregation promoting factor</fullName>
    </recommendedName>
</protein>
<evidence type="ECO:0000313" key="5">
    <source>
        <dbReference type="Proteomes" id="UP000051813"/>
    </source>
</evidence>
<keyword evidence="1" id="KW-0175">Coiled coil</keyword>
<comment type="caution">
    <text evidence="4">The sequence shown here is derived from an EMBL/GenBank/DDBJ whole genome shotgun (WGS) entry which is preliminary data.</text>
</comment>
<dbReference type="AlphaFoldDB" id="A0A0R2BTP0"/>
<organism evidence="4 5">
    <name type="scientific">Lapidilactobacillus dextrinicus DSM 20335</name>
    <dbReference type="NCBI Taxonomy" id="1423738"/>
    <lineage>
        <taxon>Bacteria</taxon>
        <taxon>Bacillati</taxon>
        <taxon>Bacillota</taxon>
        <taxon>Bacilli</taxon>
        <taxon>Lactobacillales</taxon>
        <taxon>Lactobacillaceae</taxon>
        <taxon>Lapidilactobacillus</taxon>
    </lineage>
</organism>
<accession>A0A0R2BTP0</accession>
<keyword evidence="3" id="KW-0732">Signal</keyword>
<evidence type="ECO:0000313" key="4">
    <source>
        <dbReference type="EMBL" id="KRM78851.1"/>
    </source>
</evidence>
<gene>
    <name evidence="4" type="ORF">FC84_GL000003</name>
</gene>
<evidence type="ECO:0008006" key="6">
    <source>
        <dbReference type="Google" id="ProtNLM"/>
    </source>
</evidence>
<reference evidence="4 5" key="1">
    <citation type="journal article" date="2015" name="Genome Announc.">
        <title>Expanding the biotechnology potential of lactobacilli through comparative genomics of 213 strains and associated genera.</title>
        <authorList>
            <person name="Sun Z."/>
            <person name="Harris H.M."/>
            <person name="McCann A."/>
            <person name="Guo C."/>
            <person name="Argimon S."/>
            <person name="Zhang W."/>
            <person name="Yang X."/>
            <person name="Jeffery I.B."/>
            <person name="Cooney J.C."/>
            <person name="Kagawa T.F."/>
            <person name="Liu W."/>
            <person name="Song Y."/>
            <person name="Salvetti E."/>
            <person name="Wrobel A."/>
            <person name="Rasinkangas P."/>
            <person name="Parkhill J."/>
            <person name="Rea M.C."/>
            <person name="O'Sullivan O."/>
            <person name="Ritari J."/>
            <person name="Douillard F.P."/>
            <person name="Paul Ross R."/>
            <person name="Yang R."/>
            <person name="Briner A.E."/>
            <person name="Felis G.E."/>
            <person name="de Vos W.M."/>
            <person name="Barrangou R."/>
            <person name="Klaenhammer T.R."/>
            <person name="Caufield P.W."/>
            <person name="Cui Y."/>
            <person name="Zhang H."/>
            <person name="O'Toole P.W."/>
        </authorList>
    </citation>
    <scope>NUCLEOTIDE SEQUENCE [LARGE SCALE GENOMIC DNA]</scope>
    <source>
        <strain evidence="4 5">DSM 20335</strain>
    </source>
</reference>
<dbReference type="PATRIC" id="fig|1423738.3.peg.3"/>
<dbReference type="Proteomes" id="UP000051813">
    <property type="component" value="Unassembled WGS sequence"/>
</dbReference>
<name>A0A0R2BTP0_9LACO</name>
<keyword evidence="5" id="KW-1185">Reference proteome</keyword>
<dbReference type="STRING" id="1423738.FC84_GL000003"/>
<feature type="signal peptide" evidence="3">
    <location>
        <begin position="1"/>
        <end position="33"/>
    </location>
</feature>
<dbReference type="EMBL" id="AYYK01000008">
    <property type="protein sequence ID" value="KRM78851.1"/>
    <property type="molecule type" value="Genomic_DNA"/>
</dbReference>
<evidence type="ECO:0000256" key="1">
    <source>
        <dbReference type="SAM" id="Coils"/>
    </source>
</evidence>
<proteinExistence type="predicted"/>
<feature type="coiled-coil region" evidence="1">
    <location>
        <begin position="60"/>
        <end position="151"/>
    </location>
</feature>
<dbReference type="RefSeq" id="WP_225733067.1">
    <property type="nucleotide sequence ID" value="NZ_AYYK01000008.1"/>
</dbReference>
<sequence length="251" mass="26794">MTFFHNKGLATKILFGFTIAGAMIMSNLSSVIAAPTAQAETHAYYPTTETVAKVTAVNKMVQEQETLATAQERHAQQTANTAEQLANQKQQEEIAKKKAEQAKKVAAAKKAATEKLAAEKAEQAKVEAQKIAKQKAEQQAKENAAKAAAQKATVKTTAATQPTKTTTTNNTTASTATGSDASAKATIASRESGGSYTARNGQYVGKYQLSASYLNGDYSPANQERVANSYVTSRYGSWSNALAHWNANGWY</sequence>
<feature type="region of interest" description="Disordered" evidence="2">
    <location>
        <begin position="151"/>
        <end position="184"/>
    </location>
</feature>
<feature type="chain" id="PRO_5038433521" description="Aggregation promoting factor" evidence="3">
    <location>
        <begin position="34"/>
        <end position="251"/>
    </location>
</feature>
<evidence type="ECO:0000256" key="2">
    <source>
        <dbReference type="SAM" id="MobiDB-lite"/>
    </source>
</evidence>
<evidence type="ECO:0000256" key="3">
    <source>
        <dbReference type="SAM" id="SignalP"/>
    </source>
</evidence>